<keyword evidence="5 9" id="KW-0028">Amino-acid biosynthesis</keyword>
<name>A0A212LAU0_9BACT</name>
<dbReference type="InterPro" id="IPR011060">
    <property type="entry name" value="RibuloseP-bd_barrel"/>
</dbReference>
<dbReference type="Pfam" id="PF00697">
    <property type="entry name" value="PRAI"/>
    <property type="match status" value="1"/>
</dbReference>
<comment type="pathway">
    <text evidence="2 9">Amino-acid biosynthesis; L-tryptophan biosynthesis; L-tryptophan from chorismate: step 3/5.</text>
</comment>
<dbReference type="RefSeq" id="WP_179981283.1">
    <property type="nucleotide sequence ID" value="NZ_LT608333.1"/>
</dbReference>
<evidence type="ECO:0000256" key="8">
    <source>
        <dbReference type="ARBA" id="ARBA00023235"/>
    </source>
</evidence>
<accession>A0A212LAU0</accession>
<evidence type="ECO:0000313" key="11">
    <source>
        <dbReference type="EMBL" id="SCM74694.1"/>
    </source>
</evidence>
<comment type="catalytic activity">
    <reaction evidence="1 9">
        <text>N-(5-phospho-beta-D-ribosyl)anthranilate = 1-(2-carboxyphenylamino)-1-deoxy-D-ribulose 5-phosphate</text>
        <dbReference type="Rhea" id="RHEA:21540"/>
        <dbReference type="ChEBI" id="CHEBI:18277"/>
        <dbReference type="ChEBI" id="CHEBI:58613"/>
        <dbReference type="EC" id="5.3.1.24"/>
    </reaction>
</comment>
<dbReference type="SUPFAM" id="SSF51366">
    <property type="entry name" value="Ribulose-phoshate binding barrel"/>
    <property type="match status" value="1"/>
</dbReference>
<dbReference type="Gene3D" id="3.20.20.70">
    <property type="entry name" value="Aldolase class I"/>
    <property type="match status" value="1"/>
</dbReference>
<dbReference type="InterPro" id="IPR044643">
    <property type="entry name" value="TrpF_fam"/>
</dbReference>
<dbReference type="InterPro" id="IPR001240">
    <property type="entry name" value="PRAI_dom"/>
</dbReference>
<dbReference type="UniPathway" id="UPA00035">
    <property type="reaction ID" value="UER00042"/>
</dbReference>
<dbReference type="PANTHER" id="PTHR42894">
    <property type="entry name" value="N-(5'-PHOSPHORIBOSYL)ANTHRANILATE ISOMERASE"/>
    <property type="match status" value="1"/>
</dbReference>
<proteinExistence type="inferred from homology"/>
<dbReference type="EC" id="5.3.1.24" evidence="3 9"/>
<keyword evidence="6 9" id="KW-0822">Tryptophan biosynthesis</keyword>
<dbReference type="PANTHER" id="PTHR42894:SF1">
    <property type="entry name" value="N-(5'-PHOSPHORIBOSYL)ANTHRANILATE ISOMERASE"/>
    <property type="match status" value="1"/>
</dbReference>
<evidence type="ECO:0000256" key="3">
    <source>
        <dbReference type="ARBA" id="ARBA00012572"/>
    </source>
</evidence>
<evidence type="ECO:0000256" key="1">
    <source>
        <dbReference type="ARBA" id="ARBA00001164"/>
    </source>
</evidence>
<dbReference type="AlphaFoldDB" id="A0A212LAU0"/>
<organism evidence="11">
    <name type="scientific">uncultured Desulfovibrio sp</name>
    <dbReference type="NCBI Taxonomy" id="167968"/>
    <lineage>
        <taxon>Bacteria</taxon>
        <taxon>Pseudomonadati</taxon>
        <taxon>Thermodesulfobacteriota</taxon>
        <taxon>Desulfovibrionia</taxon>
        <taxon>Desulfovibrionales</taxon>
        <taxon>Desulfovibrionaceae</taxon>
        <taxon>Desulfovibrio</taxon>
        <taxon>environmental samples</taxon>
    </lineage>
</organism>
<comment type="similarity">
    <text evidence="9">Belongs to the TrpF family.</text>
</comment>
<keyword evidence="8 9" id="KW-0413">Isomerase</keyword>
<dbReference type="CDD" id="cd00405">
    <property type="entry name" value="PRAI"/>
    <property type="match status" value="1"/>
</dbReference>
<evidence type="ECO:0000256" key="5">
    <source>
        <dbReference type="ARBA" id="ARBA00022605"/>
    </source>
</evidence>
<evidence type="ECO:0000256" key="6">
    <source>
        <dbReference type="ARBA" id="ARBA00022822"/>
    </source>
</evidence>
<keyword evidence="7 9" id="KW-0057">Aromatic amino acid biosynthesis</keyword>
<evidence type="ECO:0000256" key="7">
    <source>
        <dbReference type="ARBA" id="ARBA00023141"/>
    </source>
</evidence>
<evidence type="ECO:0000259" key="10">
    <source>
        <dbReference type="Pfam" id="PF00697"/>
    </source>
</evidence>
<dbReference type="GO" id="GO:0004640">
    <property type="term" value="F:phosphoribosylanthranilate isomerase activity"/>
    <property type="evidence" value="ECO:0007669"/>
    <property type="project" value="UniProtKB-UniRule"/>
</dbReference>
<dbReference type="GO" id="GO:0000162">
    <property type="term" value="P:L-tryptophan biosynthetic process"/>
    <property type="evidence" value="ECO:0007669"/>
    <property type="project" value="UniProtKB-UniRule"/>
</dbReference>
<dbReference type="InterPro" id="IPR013785">
    <property type="entry name" value="Aldolase_TIM"/>
</dbReference>
<evidence type="ECO:0000256" key="9">
    <source>
        <dbReference type="HAMAP-Rule" id="MF_00135"/>
    </source>
</evidence>
<sequence length="211" mass="22401">MLIKVCGLTRQQDLDMASSLGAGMCGFIFHAPSPRNVTPAHVASLESGTMLRVGVFVNQNADEICRIMAEARLDMAQLHGRQDVDCARTVGVQRVIRVIWPGRYCHRALLYNELQKHAGACACYLLDAGLTGGGSGTRLDWQDLSHLPAPHPWLLAGGLSADTVGQALRLCSPDGIDLNSGVEDAPGLKNAQKLAAALGVASKQKGNGYLS</sequence>
<evidence type="ECO:0000256" key="2">
    <source>
        <dbReference type="ARBA" id="ARBA00004664"/>
    </source>
</evidence>
<evidence type="ECO:0000256" key="4">
    <source>
        <dbReference type="ARBA" id="ARBA00022272"/>
    </source>
</evidence>
<gene>
    <name evidence="9 11" type="primary">trpF</name>
    <name evidence="11" type="ORF">KL86DES1_22097</name>
</gene>
<feature type="domain" description="N-(5'phosphoribosyl) anthranilate isomerase (PRAI)" evidence="10">
    <location>
        <begin position="4"/>
        <end position="196"/>
    </location>
</feature>
<protein>
    <recommendedName>
        <fullName evidence="4 9">N-(5'-phosphoribosyl)anthranilate isomerase</fullName>
        <shortName evidence="9">PRAI</shortName>
        <ecNumber evidence="3 9">5.3.1.24</ecNumber>
    </recommendedName>
</protein>
<dbReference type="HAMAP" id="MF_00135">
    <property type="entry name" value="PRAI"/>
    <property type="match status" value="1"/>
</dbReference>
<dbReference type="EMBL" id="FMJC01000002">
    <property type="protein sequence ID" value="SCM74694.1"/>
    <property type="molecule type" value="Genomic_DNA"/>
</dbReference>
<reference evidence="11" key="1">
    <citation type="submission" date="2016-08" db="EMBL/GenBank/DDBJ databases">
        <authorList>
            <person name="Seilhamer J.J."/>
        </authorList>
    </citation>
    <scope>NUCLEOTIDE SEQUENCE</scope>
    <source>
        <strain evidence="11">86-1</strain>
    </source>
</reference>